<keyword evidence="4" id="KW-0413">Isomerase</keyword>
<feature type="binding site" evidence="6">
    <location>
        <position position="139"/>
    </location>
    <ligand>
        <name>substrate</name>
    </ligand>
</feature>
<comment type="similarity">
    <text evidence="2">Belongs to the glucose-6-phosphate 1-epimerase family.</text>
</comment>
<feature type="binding site" evidence="6">
    <location>
        <position position="115"/>
    </location>
    <ligand>
        <name>substrate</name>
    </ligand>
</feature>
<sequence>MLYPTASIPYTNPTKTYHLFKRSLQHPLPSPLPNQQQYGRRRNKPTALATTPGPAPQAQLNISHANSRVSAVLPTGESVEILLYGATIISWKDAKGEEKLWLSEKAKTDGSSAVRGGIPLVFPVFGKAPDHAATAKLPQHGFARTSRWEFLGKSTSESSSSKDGGDSSVKLDFGLSSNNLSEESKKAWPYEFGLIYSVTLGKDGLRTSMVVRNEGESAWEFQVLMHSYLRIADISNISITGLESSSYVDKVTVPISTTKSPSAPVTITGVTDRVYTPAGGPEAPVAVLEGGKTKFSIVRDNLNEIVVWNPWIDSKSIADFAPVEGWKNMICVEAGAVGGWQKLEAGETWEGGQVITAAI</sequence>
<dbReference type="GO" id="GO:0005737">
    <property type="term" value="C:cytoplasm"/>
    <property type="evidence" value="ECO:0007669"/>
    <property type="project" value="TreeGrafter"/>
</dbReference>
<evidence type="ECO:0000256" key="5">
    <source>
        <dbReference type="PIRSR" id="PIRSR016020-1"/>
    </source>
</evidence>
<dbReference type="InterPro" id="IPR011013">
    <property type="entry name" value="Gal_mutarotase_sf_dom"/>
</dbReference>
<proteinExistence type="inferred from homology"/>
<gene>
    <name evidence="8" type="primary">YMR099C</name>
    <name evidence="8" type="ORF">LCER1_G000785</name>
</gene>
<dbReference type="Pfam" id="PF01263">
    <property type="entry name" value="Aldose_epim"/>
    <property type="match status" value="1"/>
</dbReference>
<keyword evidence="9" id="KW-1185">Reference proteome</keyword>
<dbReference type="GO" id="GO:0005975">
    <property type="term" value="P:carbohydrate metabolic process"/>
    <property type="evidence" value="ECO:0007669"/>
    <property type="project" value="InterPro"/>
</dbReference>
<dbReference type="GO" id="GO:0030246">
    <property type="term" value="F:carbohydrate binding"/>
    <property type="evidence" value="ECO:0007669"/>
    <property type="project" value="InterPro"/>
</dbReference>
<dbReference type="SUPFAM" id="SSF74650">
    <property type="entry name" value="Galactose mutarotase-like"/>
    <property type="match status" value="1"/>
</dbReference>
<evidence type="ECO:0000256" key="4">
    <source>
        <dbReference type="ARBA" id="ARBA00023235"/>
    </source>
</evidence>
<dbReference type="InterPro" id="IPR025532">
    <property type="entry name" value="G6P_1-epimerase"/>
</dbReference>
<evidence type="ECO:0000256" key="3">
    <source>
        <dbReference type="ARBA" id="ARBA00012083"/>
    </source>
</evidence>
<dbReference type="GO" id="GO:0047938">
    <property type="term" value="F:glucose-6-phosphate 1-epimerase activity"/>
    <property type="evidence" value="ECO:0007669"/>
    <property type="project" value="UniProtKB-EC"/>
</dbReference>
<feature type="region of interest" description="Disordered" evidence="7">
    <location>
        <begin position="25"/>
        <end position="56"/>
    </location>
</feature>
<feature type="binding site" evidence="6">
    <location>
        <position position="144"/>
    </location>
    <ligand>
        <name>substrate</name>
    </ligand>
</feature>
<dbReference type="OrthoDB" id="1659429at2759"/>
<evidence type="ECO:0000313" key="8">
    <source>
        <dbReference type="EMBL" id="TVY58922.1"/>
    </source>
</evidence>
<feature type="active site" evidence="5">
    <location>
        <position position="226"/>
    </location>
</feature>
<evidence type="ECO:0000313" key="9">
    <source>
        <dbReference type="Proteomes" id="UP000481288"/>
    </source>
</evidence>
<protein>
    <recommendedName>
        <fullName evidence="3">glucose-6-phosphate 1-epimerase</fullName>
        <ecNumber evidence="3">5.1.3.15</ecNumber>
    </recommendedName>
</protein>
<dbReference type="PANTHER" id="PTHR11122:SF13">
    <property type="entry name" value="GLUCOSE-6-PHOSPHATE 1-EPIMERASE"/>
    <property type="match status" value="1"/>
</dbReference>
<comment type="caution">
    <text evidence="8">The sequence shown here is derived from an EMBL/GenBank/DDBJ whole genome shotgun (WGS) entry which is preliminary data.</text>
</comment>
<accession>A0A7D8UXJ0</accession>
<reference evidence="8 9" key="1">
    <citation type="submission" date="2018-05" db="EMBL/GenBank/DDBJ databases">
        <title>Whole genome sequencing for identification of molecular markers to develop diagnostic detection tools for the regulated plant pathogen Lachnellula willkommii.</title>
        <authorList>
            <person name="Giroux E."/>
            <person name="Bilodeau G."/>
        </authorList>
    </citation>
    <scope>NUCLEOTIDE SEQUENCE [LARGE SCALE GENOMIC DNA]</scope>
    <source>
        <strain evidence="8 9">CBS 625.97</strain>
    </source>
</reference>
<dbReference type="PANTHER" id="PTHR11122">
    <property type="entry name" value="APOSPORY-ASSOCIATED PROTEIN C-RELATED"/>
    <property type="match status" value="1"/>
</dbReference>
<evidence type="ECO:0000256" key="7">
    <source>
        <dbReference type="SAM" id="MobiDB-lite"/>
    </source>
</evidence>
<evidence type="ECO:0000256" key="2">
    <source>
        <dbReference type="ARBA" id="ARBA00005866"/>
    </source>
</evidence>
<evidence type="ECO:0000256" key="6">
    <source>
        <dbReference type="PIRSR" id="PIRSR016020-2"/>
    </source>
</evidence>
<feature type="active site" evidence="5">
    <location>
        <position position="333"/>
    </location>
</feature>
<dbReference type="AlphaFoldDB" id="A0A7D8UXJ0"/>
<dbReference type="PIRSF" id="PIRSF016020">
    <property type="entry name" value="PHexose_mutarotase"/>
    <property type="match status" value="1"/>
</dbReference>
<feature type="compositionally biased region" description="Low complexity" evidence="7">
    <location>
        <begin position="45"/>
        <end position="56"/>
    </location>
</feature>
<dbReference type="InterPro" id="IPR014718">
    <property type="entry name" value="GH-type_carb-bd"/>
</dbReference>
<dbReference type="EC" id="5.1.3.15" evidence="3"/>
<dbReference type="InterPro" id="IPR008183">
    <property type="entry name" value="Aldose_1/G6P_1-epimerase"/>
</dbReference>
<comment type="catalytic activity">
    <reaction evidence="1">
        <text>alpha-D-glucose 6-phosphate = beta-D-glucose 6-phosphate</text>
        <dbReference type="Rhea" id="RHEA:16249"/>
        <dbReference type="ChEBI" id="CHEBI:58225"/>
        <dbReference type="ChEBI" id="CHEBI:58247"/>
        <dbReference type="EC" id="5.1.3.15"/>
    </reaction>
</comment>
<organism evidence="8 9">
    <name type="scientific">Lachnellula cervina</name>
    <dbReference type="NCBI Taxonomy" id="1316786"/>
    <lineage>
        <taxon>Eukaryota</taxon>
        <taxon>Fungi</taxon>
        <taxon>Dikarya</taxon>
        <taxon>Ascomycota</taxon>
        <taxon>Pezizomycotina</taxon>
        <taxon>Leotiomycetes</taxon>
        <taxon>Helotiales</taxon>
        <taxon>Lachnaceae</taxon>
        <taxon>Lachnellula</taxon>
    </lineage>
</organism>
<evidence type="ECO:0000256" key="1">
    <source>
        <dbReference type="ARBA" id="ARBA00001096"/>
    </source>
</evidence>
<name>A0A7D8UXJ0_9HELO</name>
<dbReference type="Proteomes" id="UP000481288">
    <property type="component" value="Unassembled WGS sequence"/>
</dbReference>
<dbReference type="Gene3D" id="2.70.98.10">
    <property type="match status" value="1"/>
</dbReference>
<dbReference type="CDD" id="cd09020">
    <property type="entry name" value="D-hex-6-P-epi_like"/>
    <property type="match status" value="1"/>
</dbReference>
<dbReference type="EMBL" id="QGMG01000020">
    <property type="protein sequence ID" value="TVY58922.1"/>
    <property type="molecule type" value="Genomic_DNA"/>
</dbReference>